<dbReference type="PANTHER" id="PTHR10625:SF19">
    <property type="entry name" value="HISTONE DEACETYLASE 12"/>
    <property type="match status" value="1"/>
</dbReference>
<dbReference type="CDD" id="cd09993">
    <property type="entry name" value="HDAC_classIV"/>
    <property type="match status" value="1"/>
</dbReference>
<dbReference type="EMBL" id="CP042430">
    <property type="protein sequence ID" value="QEC50716.1"/>
    <property type="molecule type" value="Genomic_DNA"/>
</dbReference>
<keyword evidence="2" id="KW-0378">Hydrolase</keyword>
<evidence type="ECO:0000256" key="1">
    <source>
        <dbReference type="ARBA" id="ARBA00005947"/>
    </source>
</evidence>
<dbReference type="AlphaFoldDB" id="A0A5B8UC34"/>
<sequence length="299" mass="32300">MRAWSHSRFTFPLGPRSRYPLDKYALLRRRVVGDGSLREDDIAEPLPIAWDAVLRVHDPVFVTRMRTGALEVREERVLGLQWSEQLIERTLRGLQGTLAAAGDALETGHGIMLGGGTHHAARASARGFCVFNDLAVATSELRRAGALRRVLVIDCDVHQGDGTAELLRPDPEAFTLSVQCERNWPFVRIPSDLDVELPQGTGDDDYLQALDAALDEAIGGAVADLAFYVAGADPWEGDKLGRLALTKPGLRARDELVLDRCARAGLPVVVTLAGGYAPDVRDTVDIHAQTIAAAVAAAA</sequence>
<feature type="domain" description="Histone deacetylase" evidence="3">
    <location>
        <begin position="32"/>
        <end position="280"/>
    </location>
</feature>
<dbReference type="Pfam" id="PF00850">
    <property type="entry name" value="Hist_deacetyl"/>
    <property type="match status" value="1"/>
</dbReference>
<dbReference type="PANTHER" id="PTHR10625">
    <property type="entry name" value="HISTONE DEACETYLASE HDAC1-RELATED"/>
    <property type="match status" value="1"/>
</dbReference>
<dbReference type="InterPro" id="IPR037138">
    <property type="entry name" value="His_deacetylse_dom_sf"/>
</dbReference>
<dbReference type="KEGG" id="bsol:FSW04_09650"/>
<protein>
    <submittedName>
        <fullName evidence="4">Histone deacetylase</fullName>
    </submittedName>
</protein>
<name>A0A5B8UC34_9ACTN</name>
<dbReference type="InterPro" id="IPR023696">
    <property type="entry name" value="Ureohydrolase_dom_sf"/>
</dbReference>
<dbReference type="GO" id="GO:0016787">
    <property type="term" value="F:hydrolase activity"/>
    <property type="evidence" value="ECO:0007669"/>
    <property type="project" value="UniProtKB-KW"/>
</dbReference>
<dbReference type="GO" id="GO:0040029">
    <property type="term" value="P:epigenetic regulation of gene expression"/>
    <property type="evidence" value="ECO:0007669"/>
    <property type="project" value="TreeGrafter"/>
</dbReference>
<evidence type="ECO:0000259" key="3">
    <source>
        <dbReference type="Pfam" id="PF00850"/>
    </source>
</evidence>
<organism evidence="4 5">
    <name type="scientific">Baekduia soli</name>
    <dbReference type="NCBI Taxonomy" id="496014"/>
    <lineage>
        <taxon>Bacteria</taxon>
        <taxon>Bacillati</taxon>
        <taxon>Actinomycetota</taxon>
        <taxon>Thermoleophilia</taxon>
        <taxon>Solirubrobacterales</taxon>
        <taxon>Baekduiaceae</taxon>
        <taxon>Baekduia</taxon>
    </lineage>
</organism>
<dbReference type="InterPro" id="IPR000286">
    <property type="entry name" value="HDACs"/>
</dbReference>
<dbReference type="InterPro" id="IPR023801">
    <property type="entry name" value="His_deacetylse_dom"/>
</dbReference>
<comment type="similarity">
    <text evidence="1">Belongs to the histone deacetylase family.</text>
</comment>
<evidence type="ECO:0000313" key="4">
    <source>
        <dbReference type="EMBL" id="QEC50716.1"/>
    </source>
</evidence>
<dbReference type="GO" id="GO:0004407">
    <property type="term" value="F:histone deacetylase activity"/>
    <property type="evidence" value="ECO:0007669"/>
    <property type="project" value="InterPro"/>
</dbReference>
<dbReference type="Gene3D" id="3.40.800.20">
    <property type="entry name" value="Histone deacetylase domain"/>
    <property type="match status" value="1"/>
</dbReference>
<dbReference type="OrthoDB" id="9808367at2"/>
<dbReference type="PRINTS" id="PR01270">
    <property type="entry name" value="HDASUPER"/>
</dbReference>
<keyword evidence="5" id="KW-1185">Reference proteome</keyword>
<dbReference type="SUPFAM" id="SSF52768">
    <property type="entry name" value="Arginase/deacetylase"/>
    <property type="match status" value="1"/>
</dbReference>
<evidence type="ECO:0000313" key="5">
    <source>
        <dbReference type="Proteomes" id="UP000321805"/>
    </source>
</evidence>
<accession>A0A5B8UC34</accession>
<reference evidence="4 5" key="1">
    <citation type="journal article" date="2018" name="J. Microbiol.">
        <title>Baekduia soli gen. nov., sp. nov., a novel bacterium isolated from the soil of Baekdu Mountain and proposal of a novel family name, Baekduiaceae fam. nov.</title>
        <authorList>
            <person name="An D.S."/>
            <person name="Siddiqi M.Z."/>
            <person name="Kim K.H."/>
            <person name="Yu H.S."/>
            <person name="Im W.T."/>
        </authorList>
    </citation>
    <scope>NUCLEOTIDE SEQUENCE [LARGE SCALE GENOMIC DNA]</scope>
    <source>
        <strain evidence="4 5">BR7-21</strain>
    </source>
</reference>
<gene>
    <name evidence="4" type="ORF">FSW04_09650</name>
</gene>
<evidence type="ECO:0000256" key="2">
    <source>
        <dbReference type="ARBA" id="ARBA00022801"/>
    </source>
</evidence>
<dbReference type="InterPro" id="IPR044150">
    <property type="entry name" value="HDAC_classIV"/>
</dbReference>
<dbReference type="Proteomes" id="UP000321805">
    <property type="component" value="Chromosome"/>
</dbReference>
<proteinExistence type="inferred from homology"/>